<sequence length="272" mass="31420">MKFQPTAILNNGLEMPLLGLGVYDMYNKEAEQAVEWALETGYRLIDTASMYENELQIGNAIRTSSIPREEIFLTTKVNDKDQGYDATLKAFDQSLELLQTDYVDLYLVHWPLKATRKETWNALEKIYETGRAKAIGVANYLEPFLEELQTYSEIVPAVNQVEFSPFLYLENLKLKCEKLGITLQSYTPLVRGLKMHDERLLNLAKKYEKTPAQIILRWNIQHGVSTIPKSSNLLRIKENFDVFDFAISDEDMMIINAFNENFRVVDDPMLML</sequence>
<dbReference type="InterPro" id="IPR020471">
    <property type="entry name" value="AKR"/>
</dbReference>
<evidence type="ECO:0000256" key="2">
    <source>
        <dbReference type="ARBA" id="ARBA00022857"/>
    </source>
</evidence>
<dbReference type="Pfam" id="PF00248">
    <property type="entry name" value="Aldo_ket_red"/>
    <property type="match status" value="1"/>
</dbReference>
<evidence type="ECO:0000256" key="1">
    <source>
        <dbReference type="ARBA" id="ARBA00007905"/>
    </source>
</evidence>
<dbReference type="InterPro" id="IPR018170">
    <property type="entry name" value="Aldo/ket_reductase_CS"/>
</dbReference>
<dbReference type="CDD" id="cd19071">
    <property type="entry name" value="AKR_AKR1-5-like"/>
    <property type="match status" value="1"/>
</dbReference>
<dbReference type="InterPro" id="IPR023210">
    <property type="entry name" value="NADP_OxRdtase_dom"/>
</dbReference>
<dbReference type="EMBL" id="RJUF01000030">
    <property type="protein sequence ID" value="MCP9763505.1"/>
    <property type="molecule type" value="Genomic_DNA"/>
</dbReference>
<dbReference type="FunFam" id="3.20.20.100:FF:000015">
    <property type="entry name" value="Oxidoreductase, aldo/keto reductase family"/>
    <property type="match status" value="1"/>
</dbReference>
<dbReference type="InterPro" id="IPR036812">
    <property type="entry name" value="NAD(P)_OxRdtase_dom_sf"/>
</dbReference>
<evidence type="ECO:0000256" key="6">
    <source>
        <dbReference type="PIRSR" id="PIRSR000097-3"/>
    </source>
</evidence>
<protein>
    <submittedName>
        <fullName evidence="8">Aldo/keto reductase</fullName>
    </submittedName>
</protein>
<dbReference type="AlphaFoldDB" id="A0AAE3H378"/>
<dbReference type="PROSITE" id="PS00798">
    <property type="entry name" value="ALDOKETO_REDUCTASE_1"/>
    <property type="match status" value="1"/>
</dbReference>
<keyword evidence="9" id="KW-1185">Reference proteome</keyword>
<dbReference type="PANTHER" id="PTHR43827">
    <property type="entry name" value="2,5-DIKETO-D-GLUCONIC ACID REDUCTASE"/>
    <property type="match status" value="1"/>
</dbReference>
<evidence type="ECO:0000313" key="8">
    <source>
        <dbReference type="EMBL" id="MCP9763505.1"/>
    </source>
</evidence>
<feature type="domain" description="NADP-dependent oxidoreductase" evidence="7">
    <location>
        <begin position="27"/>
        <end position="259"/>
    </location>
</feature>
<evidence type="ECO:0000256" key="5">
    <source>
        <dbReference type="PIRSR" id="PIRSR000097-2"/>
    </source>
</evidence>
<evidence type="ECO:0000313" key="9">
    <source>
        <dbReference type="Proteomes" id="UP001204144"/>
    </source>
</evidence>
<dbReference type="PROSITE" id="PS00063">
    <property type="entry name" value="ALDOKETO_REDUCTASE_3"/>
    <property type="match status" value="1"/>
</dbReference>
<feature type="site" description="Lowers pKa of active site Tyr" evidence="6">
    <location>
        <position position="76"/>
    </location>
</feature>
<proteinExistence type="inferred from homology"/>
<keyword evidence="2" id="KW-0521">NADP</keyword>
<name>A0AAE3H378_9BACT</name>
<keyword evidence="3" id="KW-0560">Oxidoreductase</keyword>
<dbReference type="PRINTS" id="PR00069">
    <property type="entry name" value="ALDKETRDTASE"/>
</dbReference>
<evidence type="ECO:0000256" key="3">
    <source>
        <dbReference type="ARBA" id="ARBA00023002"/>
    </source>
</evidence>
<evidence type="ECO:0000259" key="7">
    <source>
        <dbReference type="Pfam" id="PF00248"/>
    </source>
</evidence>
<dbReference type="Gene3D" id="3.20.20.100">
    <property type="entry name" value="NADP-dependent oxidoreductase domain"/>
    <property type="match status" value="1"/>
</dbReference>
<comment type="similarity">
    <text evidence="1">Belongs to the aldo/keto reductase family.</text>
</comment>
<organism evidence="8 9">
    <name type="scientific">Lacihabitans soyangensis</name>
    <dbReference type="NCBI Taxonomy" id="869394"/>
    <lineage>
        <taxon>Bacteria</taxon>
        <taxon>Pseudomonadati</taxon>
        <taxon>Bacteroidota</taxon>
        <taxon>Cytophagia</taxon>
        <taxon>Cytophagales</taxon>
        <taxon>Leadbetterellaceae</taxon>
        <taxon>Lacihabitans</taxon>
    </lineage>
</organism>
<comment type="caution">
    <text evidence="8">The sequence shown here is derived from an EMBL/GenBank/DDBJ whole genome shotgun (WGS) entry which is preliminary data.</text>
</comment>
<feature type="active site" description="Proton donor" evidence="4">
    <location>
        <position position="51"/>
    </location>
</feature>
<evidence type="ECO:0000256" key="4">
    <source>
        <dbReference type="PIRSR" id="PIRSR000097-1"/>
    </source>
</evidence>
<dbReference type="Proteomes" id="UP001204144">
    <property type="component" value="Unassembled WGS sequence"/>
</dbReference>
<dbReference type="SUPFAM" id="SSF51430">
    <property type="entry name" value="NAD(P)-linked oxidoreductase"/>
    <property type="match status" value="1"/>
</dbReference>
<feature type="binding site" evidence="5">
    <location>
        <position position="109"/>
    </location>
    <ligand>
        <name>substrate</name>
    </ligand>
</feature>
<dbReference type="RefSeq" id="WP_255037286.1">
    <property type="nucleotide sequence ID" value="NZ_RJUF01000030.1"/>
</dbReference>
<gene>
    <name evidence="8" type="ORF">EGI31_11110</name>
</gene>
<reference evidence="8 9" key="1">
    <citation type="submission" date="2018-11" db="EMBL/GenBank/DDBJ databases">
        <title>Novel bacteria species description.</title>
        <authorList>
            <person name="Han J.-H."/>
        </authorList>
    </citation>
    <scope>NUCLEOTIDE SEQUENCE [LARGE SCALE GENOMIC DNA]</scope>
    <source>
        <strain evidence="8 9">KCTC23259</strain>
    </source>
</reference>
<dbReference type="PANTHER" id="PTHR43827:SF3">
    <property type="entry name" value="NADP-DEPENDENT OXIDOREDUCTASE DOMAIN-CONTAINING PROTEIN"/>
    <property type="match status" value="1"/>
</dbReference>
<dbReference type="GO" id="GO:0016616">
    <property type="term" value="F:oxidoreductase activity, acting on the CH-OH group of donors, NAD or NADP as acceptor"/>
    <property type="evidence" value="ECO:0007669"/>
    <property type="project" value="UniProtKB-ARBA"/>
</dbReference>
<accession>A0AAE3H378</accession>
<dbReference type="PIRSF" id="PIRSF000097">
    <property type="entry name" value="AKR"/>
    <property type="match status" value="1"/>
</dbReference>